<protein>
    <submittedName>
        <fullName evidence="5">Uncharacterized protein</fullName>
    </submittedName>
</protein>
<dbReference type="PANTHER" id="PTHR31147">
    <property type="entry name" value="ACYL TRANSFERASE 4"/>
    <property type="match status" value="1"/>
</dbReference>
<dbReference type="EMBL" id="KI394661">
    <property type="protein sequence ID" value="ERN02020.1"/>
    <property type="molecule type" value="Genomic_DNA"/>
</dbReference>
<dbReference type="GO" id="GO:0016746">
    <property type="term" value="F:acyltransferase activity"/>
    <property type="evidence" value="ECO:0007669"/>
    <property type="project" value="UniProtKB-KW"/>
</dbReference>
<evidence type="ECO:0000256" key="3">
    <source>
        <dbReference type="ARBA" id="ARBA00023315"/>
    </source>
</evidence>
<evidence type="ECO:0000313" key="5">
    <source>
        <dbReference type="EMBL" id="ERN02020.1"/>
    </source>
</evidence>
<keyword evidence="6" id="KW-1185">Reference proteome</keyword>
<gene>
    <name evidence="5" type="ORF">AMTR_s00045p00105700</name>
</gene>
<sequence>MGLDFCHTICDGFSSARFTSTVAELARGVPHPSILPVWARESLRPKQRPSSNNLGPQAVPPPPPDPPSPSPLPLPLPPPRLRPPRERLKQKYIQSTGVPCTTFEAIAAQVWRYRARAIGMKENEVAELVFLANIRPFIKPPLPEGFYGNCFFPVDMSVNGATLARAGLDDAVNWIKGGKARLPDDVARWMEGHVDALIPKDLTYQTLFVVEWSRLGFENIDFGWGPPVHVAPVPYSHVIPACIFAFPRVPNKGVRLMTWCVRGDHHEAFAKLMRSLAND</sequence>
<dbReference type="AlphaFoldDB" id="W1P4Y0"/>
<evidence type="ECO:0000256" key="4">
    <source>
        <dbReference type="SAM" id="MobiDB-lite"/>
    </source>
</evidence>
<accession>W1P4Y0</accession>
<reference evidence="6" key="1">
    <citation type="journal article" date="2013" name="Science">
        <title>The Amborella genome and the evolution of flowering plants.</title>
        <authorList>
            <consortium name="Amborella Genome Project"/>
        </authorList>
    </citation>
    <scope>NUCLEOTIDE SEQUENCE [LARGE SCALE GENOMIC DNA]</scope>
</reference>
<organism evidence="5 6">
    <name type="scientific">Amborella trichopoda</name>
    <dbReference type="NCBI Taxonomy" id="13333"/>
    <lineage>
        <taxon>Eukaryota</taxon>
        <taxon>Viridiplantae</taxon>
        <taxon>Streptophyta</taxon>
        <taxon>Embryophyta</taxon>
        <taxon>Tracheophyta</taxon>
        <taxon>Spermatophyta</taxon>
        <taxon>Magnoliopsida</taxon>
        <taxon>Amborellales</taxon>
        <taxon>Amborellaceae</taxon>
        <taxon>Amborella</taxon>
    </lineage>
</organism>
<feature type="region of interest" description="Disordered" evidence="4">
    <location>
        <begin position="45"/>
        <end position="84"/>
    </location>
</feature>
<dbReference type="PANTHER" id="PTHR31147:SF1">
    <property type="entry name" value="ACYL TRANSFERASE 4"/>
    <property type="match status" value="1"/>
</dbReference>
<dbReference type="InterPro" id="IPR050898">
    <property type="entry name" value="Plant_acyltransferase"/>
</dbReference>
<evidence type="ECO:0000256" key="1">
    <source>
        <dbReference type="ARBA" id="ARBA00009861"/>
    </source>
</evidence>
<feature type="compositionally biased region" description="Pro residues" evidence="4">
    <location>
        <begin position="58"/>
        <end position="81"/>
    </location>
</feature>
<comment type="similarity">
    <text evidence="1">Belongs to the plant acyltransferase family.</text>
</comment>
<dbReference type="eggNOG" id="ENOG502QQHA">
    <property type="taxonomic scope" value="Eukaryota"/>
</dbReference>
<dbReference type="Proteomes" id="UP000017836">
    <property type="component" value="Unassembled WGS sequence"/>
</dbReference>
<name>W1P4Y0_AMBTC</name>
<keyword evidence="3" id="KW-0012">Acyltransferase</keyword>
<dbReference type="InterPro" id="IPR023213">
    <property type="entry name" value="CAT-like_dom_sf"/>
</dbReference>
<evidence type="ECO:0000313" key="6">
    <source>
        <dbReference type="Proteomes" id="UP000017836"/>
    </source>
</evidence>
<keyword evidence="2" id="KW-0808">Transferase</keyword>
<evidence type="ECO:0000256" key="2">
    <source>
        <dbReference type="ARBA" id="ARBA00022679"/>
    </source>
</evidence>
<dbReference type="Gramene" id="ERN02020">
    <property type="protein sequence ID" value="ERN02020"/>
    <property type="gene ID" value="AMTR_s00045p00105700"/>
</dbReference>
<dbReference type="OMA" id="ARIMTRC"/>
<dbReference type="Gene3D" id="3.30.559.10">
    <property type="entry name" value="Chloramphenicol acetyltransferase-like domain"/>
    <property type="match status" value="2"/>
</dbReference>
<dbReference type="Pfam" id="PF02458">
    <property type="entry name" value="Transferase"/>
    <property type="match status" value="2"/>
</dbReference>
<proteinExistence type="inferred from homology"/>
<dbReference type="HOGENOM" id="CLU_014546_5_0_1"/>